<proteinExistence type="predicted"/>
<sequence>MPPTTAITPPHTAAPSYPGRASDHRTLSTIAAPPTTANYRPQPGSTPPLRLRRPRILPRVRGNLHRPRRRKAKNKLGMIRCMRPACKGRGSTLLDQIVQASHYWIKLGEGNTCNGNHTRRSTSLIVLCSPYKLKAKEWRRRLRRRESRDNGELGSCTGHGSGRDTEEEHVPVSRGWQHSL</sequence>
<organism evidence="2 3">
    <name type="scientific">Musa troglodytarum</name>
    <name type="common">fe'i banana</name>
    <dbReference type="NCBI Taxonomy" id="320322"/>
    <lineage>
        <taxon>Eukaryota</taxon>
        <taxon>Viridiplantae</taxon>
        <taxon>Streptophyta</taxon>
        <taxon>Embryophyta</taxon>
        <taxon>Tracheophyta</taxon>
        <taxon>Spermatophyta</taxon>
        <taxon>Magnoliopsida</taxon>
        <taxon>Liliopsida</taxon>
        <taxon>Zingiberales</taxon>
        <taxon>Musaceae</taxon>
        <taxon>Musa</taxon>
    </lineage>
</organism>
<dbReference type="EMBL" id="CP097511">
    <property type="protein sequence ID" value="URE49519.1"/>
    <property type="molecule type" value="Genomic_DNA"/>
</dbReference>
<reference evidence="2" key="1">
    <citation type="submission" date="2022-05" db="EMBL/GenBank/DDBJ databases">
        <title>The Musa troglodytarum L. genome provides insights into the mechanism of non-climacteric behaviour and enrichment of carotenoids.</title>
        <authorList>
            <person name="Wang J."/>
        </authorList>
    </citation>
    <scope>NUCLEOTIDE SEQUENCE</scope>
    <source>
        <tissue evidence="2">Leaf</tissue>
    </source>
</reference>
<name>A0A9E7LG06_9LILI</name>
<keyword evidence="3" id="KW-1185">Reference proteome</keyword>
<evidence type="ECO:0000313" key="3">
    <source>
        <dbReference type="Proteomes" id="UP001055439"/>
    </source>
</evidence>
<feature type="compositionally biased region" description="Low complexity" evidence="1">
    <location>
        <begin position="1"/>
        <end position="15"/>
    </location>
</feature>
<accession>A0A9E7LG06</accession>
<feature type="region of interest" description="Disordered" evidence="1">
    <location>
        <begin position="1"/>
        <end position="51"/>
    </location>
</feature>
<dbReference type="AlphaFoldDB" id="A0A9E7LG06"/>
<feature type="compositionally biased region" description="Basic and acidic residues" evidence="1">
    <location>
        <begin position="161"/>
        <end position="171"/>
    </location>
</feature>
<evidence type="ECO:0000256" key="1">
    <source>
        <dbReference type="SAM" id="MobiDB-lite"/>
    </source>
</evidence>
<protein>
    <submittedName>
        <fullName evidence="2">Uncharacterized protein</fullName>
    </submittedName>
</protein>
<gene>
    <name evidence="2" type="ORF">MUK42_23620</name>
</gene>
<dbReference type="Proteomes" id="UP001055439">
    <property type="component" value="Chromosome 9"/>
</dbReference>
<feature type="region of interest" description="Disordered" evidence="1">
    <location>
        <begin position="143"/>
        <end position="180"/>
    </location>
</feature>
<evidence type="ECO:0000313" key="2">
    <source>
        <dbReference type="EMBL" id="URE49519.1"/>
    </source>
</evidence>